<dbReference type="InterPro" id="IPR023631">
    <property type="entry name" value="Amidase_dom"/>
</dbReference>
<dbReference type="GO" id="GO:0003824">
    <property type="term" value="F:catalytic activity"/>
    <property type="evidence" value="ECO:0007669"/>
    <property type="project" value="InterPro"/>
</dbReference>
<accession>A0AAE3GGB0</accession>
<dbReference type="AlphaFoldDB" id="A0AAE3GGB0"/>
<dbReference type="InterPro" id="IPR000120">
    <property type="entry name" value="Amidase"/>
</dbReference>
<dbReference type="Proteomes" id="UP001206128">
    <property type="component" value="Unassembled WGS sequence"/>
</dbReference>
<name>A0AAE3GGB0_9PSEU</name>
<dbReference type="InterPro" id="IPR036928">
    <property type="entry name" value="AS_sf"/>
</dbReference>
<dbReference type="InterPro" id="IPR020556">
    <property type="entry name" value="Amidase_CS"/>
</dbReference>
<evidence type="ECO:0000313" key="3">
    <source>
        <dbReference type="Proteomes" id="UP001206128"/>
    </source>
</evidence>
<sequence length="453" mass="46786">MNHGSFRDRTTADLRAAGLSAVDMVERALAAIDECDPVLNAFVTVDAEGALAAARQADAERAAGHVRGPLHGIPVAVKDMIAVRGLPHTLGSAHFATQVSTQDAECVARLRAAGAVVVGTTTTHEFAYGPTGDVSATGPSRNPHDVTRMSGGSSGGSAVAVAAGLVPLALGTDTGGSVRIPAALCGVVGLKPGYGTVPTAGVFPLSTTLDHVGVLANSAADCALVHHVLAGRPAPTASTHRPVRVGWVRPDALFDTDPAVADLARAAVAGPDVVLGPAEFPEATATHLRELFATIQNSEVFAVHADRVAEHPELFQPEVLDRLRAAENVLGWQYVRALADRDRQRAEVDRLFGGHDLLALPTTPVTTQPLGARQVEINGTTRGVRAALLSLTSVWNVLGLPAVSVPAGQLAGLPVGLQLVARPGQEDLVCAVADQLRRPSAPPSGTSTERQTR</sequence>
<dbReference type="RefSeq" id="WP_253773072.1">
    <property type="nucleotide sequence ID" value="NZ_JAMTCK010000008.1"/>
</dbReference>
<dbReference type="SUPFAM" id="SSF75304">
    <property type="entry name" value="Amidase signature (AS) enzymes"/>
    <property type="match status" value="1"/>
</dbReference>
<evidence type="ECO:0000259" key="1">
    <source>
        <dbReference type="Pfam" id="PF01425"/>
    </source>
</evidence>
<dbReference type="Gene3D" id="3.90.1300.10">
    <property type="entry name" value="Amidase signature (AS) domain"/>
    <property type="match status" value="1"/>
</dbReference>
<proteinExistence type="predicted"/>
<organism evidence="2 3">
    <name type="scientific">Goodfellowiella coeruleoviolacea</name>
    <dbReference type="NCBI Taxonomy" id="334858"/>
    <lineage>
        <taxon>Bacteria</taxon>
        <taxon>Bacillati</taxon>
        <taxon>Actinomycetota</taxon>
        <taxon>Actinomycetes</taxon>
        <taxon>Pseudonocardiales</taxon>
        <taxon>Pseudonocardiaceae</taxon>
        <taxon>Goodfellowiella</taxon>
    </lineage>
</organism>
<evidence type="ECO:0000313" key="2">
    <source>
        <dbReference type="EMBL" id="MCP2166824.1"/>
    </source>
</evidence>
<reference evidence="2" key="1">
    <citation type="submission" date="2022-06" db="EMBL/GenBank/DDBJ databases">
        <title>Genomic Encyclopedia of Archaeal and Bacterial Type Strains, Phase II (KMG-II): from individual species to whole genera.</title>
        <authorList>
            <person name="Goeker M."/>
        </authorList>
    </citation>
    <scope>NUCLEOTIDE SEQUENCE</scope>
    <source>
        <strain evidence="2">DSM 43935</strain>
    </source>
</reference>
<comment type="caution">
    <text evidence="2">The sequence shown here is derived from an EMBL/GenBank/DDBJ whole genome shotgun (WGS) entry which is preliminary data.</text>
</comment>
<dbReference type="PANTHER" id="PTHR11895:SF176">
    <property type="entry name" value="AMIDASE AMID-RELATED"/>
    <property type="match status" value="1"/>
</dbReference>
<dbReference type="PROSITE" id="PS00571">
    <property type="entry name" value="AMIDASES"/>
    <property type="match status" value="1"/>
</dbReference>
<gene>
    <name evidence="2" type="ORF">LX83_003696</name>
</gene>
<dbReference type="PANTHER" id="PTHR11895">
    <property type="entry name" value="TRANSAMIDASE"/>
    <property type="match status" value="1"/>
</dbReference>
<feature type="domain" description="Amidase" evidence="1">
    <location>
        <begin position="23"/>
        <end position="430"/>
    </location>
</feature>
<protein>
    <submittedName>
        <fullName evidence="2">Aspartyl-tRNA(Asn)/glutamyl-tRNA(Gln) amidotransferase subunit A</fullName>
    </submittedName>
</protein>
<keyword evidence="3" id="KW-1185">Reference proteome</keyword>
<dbReference type="Pfam" id="PF01425">
    <property type="entry name" value="Amidase"/>
    <property type="match status" value="1"/>
</dbReference>
<dbReference type="EMBL" id="JAMTCK010000008">
    <property type="protein sequence ID" value="MCP2166824.1"/>
    <property type="molecule type" value="Genomic_DNA"/>
</dbReference>